<keyword evidence="4" id="KW-1185">Reference proteome</keyword>
<organism evidence="3 4">
    <name type="scientific">Arthrobacter glacialis</name>
    <dbReference type="NCBI Taxonomy" id="1664"/>
    <lineage>
        <taxon>Bacteria</taxon>
        <taxon>Bacillati</taxon>
        <taxon>Actinomycetota</taxon>
        <taxon>Actinomycetes</taxon>
        <taxon>Micrococcales</taxon>
        <taxon>Micrococcaceae</taxon>
        <taxon>Arthrobacter</taxon>
    </lineage>
</organism>
<dbReference type="CDD" id="cd05152">
    <property type="entry name" value="MPH2"/>
    <property type="match status" value="1"/>
</dbReference>
<dbReference type="Proteomes" id="UP000237061">
    <property type="component" value="Unassembled WGS sequence"/>
</dbReference>
<feature type="compositionally biased region" description="Low complexity" evidence="1">
    <location>
        <begin position="392"/>
        <end position="413"/>
    </location>
</feature>
<feature type="domain" description="Aminoglycoside phosphotransferase" evidence="2">
    <location>
        <begin position="37"/>
        <end position="254"/>
    </location>
</feature>
<dbReference type="InterPro" id="IPR002575">
    <property type="entry name" value="Aminoglycoside_PTrfase"/>
</dbReference>
<sequence length="446" mass="46269">MTAIELAAIASAAVPGLNVTAFGPEPDDTADFCSALLVDSDKRRWRVRSPRHAEASTRLETERQVLRAFPPAIRAELPFLLPTVAGTVRQGELTTFVYSHIAGRAATVDELATGSTAMALEIGAAIAAIHDLPHDLVTTYDLPSYTANEFRQRKLNELDQSATTGKIPPALLRRWEHAMEDVALWRFNACVVHGDLHEDNILLDGDQVTAVIGWTDLRVGDPADDFAWLVAVNDSTFVDSVMAAYAAARNETPDPHLLRRAALSAEFALAQWLVKGYAADSARMVEDAETMLRTLEADIAEHGGQPISVEATVVPAASAAPVNPAAPAHAAPLKQAGPASAAAAAKAGPAKAVPAKQADPASPVTSAVPVVAPAAVEKPSESAAENTGGSGADADGSAGETEPSSSADAASADETGEAETTEPADADAGSATEPATASLKVIPLHK</sequence>
<evidence type="ECO:0000256" key="1">
    <source>
        <dbReference type="SAM" id="MobiDB-lite"/>
    </source>
</evidence>
<feature type="compositionally biased region" description="Acidic residues" evidence="1">
    <location>
        <begin position="414"/>
        <end position="425"/>
    </location>
</feature>
<gene>
    <name evidence="3" type="ORF">CVS27_16690</name>
</gene>
<dbReference type="SUPFAM" id="SSF56112">
    <property type="entry name" value="Protein kinase-like (PK-like)"/>
    <property type="match status" value="1"/>
</dbReference>
<proteinExistence type="predicted"/>
<dbReference type="EMBL" id="PPXC01000015">
    <property type="protein sequence ID" value="POH72310.1"/>
    <property type="molecule type" value="Genomic_DNA"/>
</dbReference>
<dbReference type="AlphaFoldDB" id="A0A2S3ZSW7"/>
<dbReference type="PANTHER" id="PTHR21310">
    <property type="entry name" value="AMINOGLYCOSIDE PHOSPHOTRANSFERASE-RELATED-RELATED"/>
    <property type="match status" value="1"/>
</dbReference>
<protein>
    <submittedName>
        <fullName evidence="3">Aminoglycoside phosphotransferase</fullName>
    </submittedName>
</protein>
<dbReference type="GO" id="GO:0016740">
    <property type="term" value="F:transferase activity"/>
    <property type="evidence" value="ECO:0007669"/>
    <property type="project" value="UniProtKB-KW"/>
</dbReference>
<feature type="region of interest" description="Disordered" evidence="1">
    <location>
        <begin position="375"/>
        <end position="446"/>
    </location>
</feature>
<reference evidence="3 4" key="1">
    <citation type="submission" date="2018-01" db="EMBL/GenBank/DDBJ databases">
        <title>Arthrobacter sp. nov., from glaciers in China.</title>
        <authorList>
            <person name="Liu Q."/>
            <person name="Xin Y.-H."/>
        </authorList>
    </citation>
    <scope>NUCLEOTIDE SEQUENCE [LARGE SCALE GENOMIC DNA]</scope>
    <source>
        <strain evidence="3 4">HLT2-12-2</strain>
    </source>
</reference>
<comment type="caution">
    <text evidence="3">The sequence shown here is derived from an EMBL/GenBank/DDBJ whole genome shotgun (WGS) entry which is preliminary data.</text>
</comment>
<dbReference type="InterPro" id="IPR011009">
    <property type="entry name" value="Kinase-like_dom_sf"/>
</dbReference>
<name>A0A2S3ZSW7_ARTGL</name>
<dbReference type="InterPro" id="IPR051678">
    <property type="entry name" value="AGP_Transferase"/>
</dbReference>
<evidence type="ECO:0000259" key="2">
    <source>
        <dbReference type="Pfam" id="PF01636"/>
    </source>
</evidence>
<evidence type="ECO:0000313" key="4">
    <source>
        <dbReference type="Proteomes" id="UP000237061"/>
    </source>
</evidence>
<dbReference type="PANTHER" id="PTHR21310:SF15">
    <property type="entry name" value="AMINOGLYCOSIDE PHOSPHOTRANSFERASE DOMAIN-CONTAINING PROTEIN"/>
    <property type="match status" value="1"/>
</dbReference>
<evidence type="ECO:0000313" key="3">
    <source>
        <dbReference type="EMBL" id="POH72310.1"/>
    </source>
</evidence>
<keyword evidence="3" id="KW-0808">Transferase</keyword>
<accession>A0A2S3ZSW7</accession>
<dbReference type="Pfam" id="PF01636">
    <property type="entry name" value="APH"/>
    <property type="match status" value="1"/>
</dbReference>
<dbReference type="Gene3D" id="3.90.1200.10">
    <property type="match status" value="1"/>
</dbReference>
<dbReference type="RefSeq" id="WP_103466971.1">
    <property type="nucleotide sequence ID" value="NZ_PPXC01000015.1"/>
</dbReference>